<evidence type="ECO:0000313" key="2">
    <source>
        <dbReference type="Proteomes" id="UP001497535"/>
    </source>
</evidence>
<reference evidence="1" key="1">
    <citation type="submission" date="2023-11" db="EMBL/GenBank/DDBJ databases">
        <authorList>
            <person name="Poullet M."/>
        </authorList>
    </citation>
    <scope>NUCLEOTIDE SEQUENCE</scope>
    <source>
        <strain evidence="1">E1834</strain>
    </source>
</reference>
<comment type="caution">
    <text evidence="1">The sequence shown here is derived from an EMBL/GenBank/DDBJ whole genome shotgun (WGS) entry which is preliminary data.</text>
</comment>
<organism evidence="1 2">
    <name type="scientific">Meloidogyne enterolobii</name>
    <name type="common">Root-knot nematode worm</name>
    <name type="synonym">Meloidogyne mayaguensis</name>
    <dbReference type="NCBI Taxonomy" id="390850"/>
    <lineage>
        <taxon>Eukaryota</taxon>
        <taxon>Metazoa</taxon>
        <taxon>Ecdysozoa</taxon>
        <taxon>Nematoda</taxon>
        <taxon>Chromadorea</taxon>
        <taxon>Rhabditida</taxon>
        <taxon>Tylenchina</taxon>
        <taxon>Tylenchomorpha</taxon>
        <taxon>Tylenchoidea</taxon>
        <taxon>Meloidogynidae</taxon>
        <taxon>Meloidogyninae</taxon>
        <taxon>Meloidogyne</taxon>
    </lineage>
</organism>
<sequence length="252" mass="28725">MPFLPKFLFFFNAFITYFFIENFPTFKIDKLFVYCPLTYFFEFLSQKIFFSIKFFFYFNFLGNLLNMSKKQSFFNNEYIALTCFSKNKVSDENEADDNKITVDEEVDKSTGGNDGNSAVKGLNEKRIDLLMKKNLAEFGKFLSRNDSEKQHKCGPMCVPSINNWISYLTAALAIITLGVAALVIIYSVYFFTSDKLGSLEAKFEAKTEALSTKTEALSKSIDSIKEGMVNISKMINTMSASLKESIGRRGKD</sequence>
<gene>
    <name evidence="1" type="ORF">MENTE1834_LOCUS42665</name>
</gene>
<accession>A0ACB1AS41</accession>
<dbReference type="EMBL" id="CAVMJV010000113">
    <property type="protein sequence ID" value="CAK5103016.1"/>
    <property type="molecule type" value="Genomic_DNA"/>
</dbReference>
<proteinExistence type="predicted"/>
<protein>
    <submittedName>
        <fullName evidence="1">Uncharacterized protein</fullName>
    </submittedName>
</protein>
<keyword evidence="2" id="KW-1185">Reference proteome</keyword>
<dbReference type="Proteomes" id="UP001497535">
    <property type="component" value="Unassembled WGS sequence"/>
</dbReference>
<evidence type="ECO:0000313" key="1">
    <source>
        <dbReference type="EMBL" id="CAK5103016.1"/>
    </source>
</evidence>
<name>A0ACB1AS41_MELEN</name>